<dbReference type="InterPro" id="IPR046858">
    <property type="entry name" value="ChrB_N"/>
</dbReference>
<feature type="compositionally biased region" description="Basic residues" evidence="1">
    <location>
        <begin position="192"/>
        <end position="202"/>
    </location>
</feature>
<gene>
    <name evidence="3" type="ORF">JF922_21475</name>
</gene>
<feature type="domain" description="ChrB N-terminal" evidence="2">
    <location>
        <begin position="26"/>
        <end position="183"/>
    </location>
</feature>
<keyword evidence="4" id="KW-1185">Reference proteome</keyword>
<dbReference type="AlphaFoldDB" id="A0A934K973"/>
<protein>
    <recommendedName>
        <fullName evidence="2">ChrB N-terminal domain-containing protein</fullName>
    </recommendedName>
</protein>
<accession>A0A934K973</accession>
<evidence type="ECO:0000259" key="2">
    <source>
        <dbReference type="Pfam" id="PF20229"/>
    </source>
</evidence>
<dbReference type="Proteomes" id="UP000612893">
    <property type="component" value="Unassembled WGS sequence"/>
</dbReference>
<proteinExistence type="predicted"/>
<dbReference type="EMBL" id="JAEKNR010000216">
    <property type="protein sequence ID" value="MBJ7600625.1"/>
    <property type="molecule type" value="Genomic_DNA"/>
</dbReference>
<reference evidence="3" key="1">
    <citation type="submission" date="2020-10" db="EMBL/GenBank/DDBJ databases">
        <title>Ca. Dormibacterota MAGs.</title>
        <authorList>
            <person name="Montgomery K."/>
        </authorList>
    </citation>
    <scope>NUCLEOTIDE SEQUENCE [LARGE SCALE GENOMIC DNA]</scope>
    <source>
        <strain evidence="3">SC8812_S17_10</strain>
    </source>
</reference>
<organism evidence="3 4">
    <name type="scientific">Candidatus Nephthysia bennettiae</name>
    <dbReference type="NCBI Taxonomy" id="3127016"/>
    <lineage>
        <taxon>Bacteria</taxon>
        <taxon>Bacillati</taxon>
        <taxon>Candidatus Dormiibacterota</taxon>
        <taxon>Candidatus Dormibacteria</taxon>
        <taxon>Candidatus Dormibacterales</taxon>
        <taxon>Candidatus Dormibacteraceae</taxon>
        <taxon>Candidatus Nephthysia</taxon>
    </lineage>
</organism>
<evidence type="ECO:0000256" key="1">
    <source>
        <dbReference type="SAM" id="MobiDB-lite"/>
    </source>
</evidence>
<dbReference type="RefSeq" id="WP_338204542.1">
    <property type="nucleotide sequence ID" value="NZ_JAEKNR010000216.1"/>
</dbReference>
<sequence>MNTTAARSARFVLVVYRMPTKPTAGRVAVWRQLKKIGAIYLHQSVCVFPDTARTRRELQPIRQRIEQAGGEYHLLPLRQPSDEEYDKLVAQFVDQTSRQYSEIIENCEVNFQKEIEFETFRQNFTYEEAEEIRIEFDKICNWFEQVKDRDWFGAPNQAEAKSWLDRCERLLEQFEARVYEIEKEVPSTSAVRKPRRNSRRGRVISMPVPSKDAVGAGSEAQSST</sequence>
<name>A0A934K973_9BACT</name>
<evidence type="ECO:0000313" key="4">
    <source>
        <dbReference type="Proteomes" id="UP000612893"/>
    </source>
</evidence>
<evidence type="ECO:0000313" key="3">
    <source>
        <dbReference type="EMBL" id="MBJ7600625.1"/>
    </source>
</evidence>
<feature type="region of interest" description="Disordered" evidence="1">
    <location>
        <begin position="188"/>
        <end position="224"/>
    </location>
</feature>
<comment type="caution">
    <text evidence="3">The sequence shown here is derived from an EMBL/GenBank/DDBJ whole genome shotgun (WGS) entry which is preliminary data.</text>
</comment>
<dbReference type="Pfam" id="PF20229">
    <property type="entry name" value="ChrB_N"/>
    <property type="match status" value="1"/>
</dbReference>